<comment type="similarity">
    <text evidence="1">Belongs to the LytR/CpsA/Psr (LCP) family.</text>
</comment>
<sequence length="541" mass="57726">MQRRPGARWCAGCELESVMARAGGAHHRHRAVRKPSRLRKGLARSFMALVSVGAVLMTAAGYYVAHGALGGITVSEALRPEDPRSSGDNMNILLIGLDSRKDQDGNDLPWSILKHLHAGDSDDGGYNTNTLILVHVSADDKVVAFSIPRDDWVAFNGVPGYNHIKIKEAYGLTKQYVAQKLINQGVSDQKELETKGREAGRAATLRAVRNLTGVPIDYFAEVNLAGFYDLAQTLGGVEVCLNHAVYDSYSGADFPAGRQRLDAAQALAFVRQRHELDNGDLDRTHRQQAFISSVMQELQASGTFTNLDKLKSLMAVARRDLVLSAGWNDDMIQRLGALTGGNIEFRTLPVVRYDNIDGQDVNIVDPSAIKAEVATAIGSVSPSTTAATTAAKPSPSTVVDVINSGSISGMATEVSRALKNRGYTAGQVRDRESGEPKTTSIAYGAGAQTDAKNLAAMLGMDAPIQPDPSIQAGHIRITVDTNFAMPPPDDSTVDDTTTTTTTTTTASGKSSQYGYGYDATTTYPTPDQGKPIDGGGVPCVN</sequence>
<evidence type="ECO:0000259" key="5">
    <source>
        <dbReference type="Pfam" id="PF13399"/>
    </source>
</evidence>
<feature type="compositionally biased region" description="Polar residues" evidence="2">
    <location>
        <begin position="506"/>
        <end position="525"/>
    </location>
</feature>
<feature type="transmembrane region" description="Helical" evidence="3">
    <location>
        <begin position="42"/>
        <end position="65"/>
    </location>
</feature>
<protein>
    <recommendedName>
        <fullName evidence="8">Transcriptional regulator, LytR family protein</fullName>
    </recommendedName>
</protein>
<gene>
    <name evidence="6" type="ORF">MPRM_44800</name>
</gene>
<proteinExistence type="inferred from homology"/>
<feature type="region of interest" description="Disordered" evidence="2">
    <location>
        <begin position="483"/>
        <end position="541"/>
    </location>
</feature>
<dbReference type="InterPro" id="IPR027381">
    <property type="entry name" value="LytR/CpsA/Psr_C"/>
</dbReference>
<accession>A0A7I7YZZ1</accession>
<feature type="compositionally biased region" description="Low complexity" evidence="2">
    <location>
        <begin position="494"/>
        <end position="505"/>
    </location>
</feature>
<dbReference type="PANTHER" id="PTHR33392">
    <property type="entry name" value="POLYISOPRENYL-TEICHOIC ACID--PEPTIDOGLYCAN TEICHOIC ACID TRANSFERASE TAGU"/>
    <property type="match status" value="1"/>
</dbReference>
<dbReference type="Proteomes" id="UP000467105">
    <property type="component" value="Chromosome"/>
</dbReference>
<dbReference type="FunFam" id="3.40.630.190:FF:000002">
    <property type="entry name" value="LytR family transcriptional regulator"/>
    <property type="match status" value="1"/>
</dbReference>
<keyword evidence="3" id="KW-1133">Transmembrane helix</keyword>
<feature type="compositionally biased region" description="Gly residues" evidence="2">
    <location>
        <begin position="532"/>
        <end position="541"/>
    </location>
</feature>
<evidence type="ECO:0008006" key="8">
    <source>
        <dbReference type="Google" id="ProtNLM"/>
    </source>
</evidence>
<dbReference type="Pfam" id="PF13399">
    <property type="entry name" value="LytR_C"/>
    <property type="match status" value="1"/>
</dbReference>
<dbReference type="AlphaFoldDB" id="A0A7I7YZZ1"/>
<keyword evidence="7" id="KW-1185">Reference proteome</keyword>
<evidence type="ECO:0000313" key="7">
    <source>
        <dbReference type="Proteomes" id="UP000467105"/>
    </source>
</evidence>
<name>A0A7I7YZZ1_9MYCO</name>
<dbReference type="PANTHER" id="PTHR33392:SF6">
    <property type="entry name" value="POLYISOPRENYL-TEICHOIC ACID--PEPTIDOGLYCAN TEICHOIC ACID TRANSFERASE TAGU"/>
    <property type="match status" value="1"/>
</dbReference>
<organism evidence="6 7">
    <name type="scientific">Mycobacterium parmense</name>
    <dbReference type="NCBI Taxonomy" id="185642"/>
    <lineage>
        <taxon>Bacteria</taxon>
        <taxon>Bacillati</taxon>
        <taxon>Actinomycetota</taxon>
        <taxon>Actinomycetes</taxon>
        <taxon>Mycobacteriales</taxon>
        <taxon>Mycobacteriaceae</taxon>
        <taxon>Mycobacterium</taxon>
        <taxon>Mycobacterium simiae complex</taxon>
    </lineage>
</organism>
<dbReference type="InterPro" id="IPR004474">
    <property type="entry name" value="LytR_CpsA_psr"/>
</dbReference>
<dbReference type="Gene3D" id="3.40.630.190">
    <property type="entry name" value="LCP protein"/>
    <property type="match status" value="1"/>
</dbReference>
<dbReference type="NCBIfam" id="TIGR00350">
    <property type="entry name" value="lytR_cpsA_psr"/>
    <property type="match status" value="1"/>
</dbReference>
<dbReference type="InterPro" id="IPR050922">
    <property type="entry name" value="LytR/CpsA/Psr_CW_biosynth"/>
</dbReference>
<keyword evidence="3" id="KW-0812">Transmembrane</keyword>
<evidence type="ECO:0000259" key="4">
    <source>
        <dbReference type="Pfam" id="PF03816"/>
    </source>
</evidence>
<evidence type="ECO:0000256" key="2">
    <source>
        <dbReference type="SAM" id="MobiDB-lite"/>
    </source>
</evidence>
<evidence type="ECO:0000256" key="1">
    <source>
        <dbReference type="ARBA" id="ARBA00006068"/>
    </source>
</evidence>
<feature type="domain" description="Cell envelope-related transcriptional attenuator" evidence="4">
    <location>
        <begin position="127"/>
        <end position="299"/>
    </location>
</feature>
<feature type="region of interest" description="Disordered" evidence="2">
    <location>
        <begin position="424"/>
        <end position="444"/>
    </location>
</feature>
<evidence type="ECO:0000256" key="3">
    <source>
        <dbReference type="SAM" id="Phobius"/>
    </source>
</evidence>
<evidence type="ECO:0000313" key="6">
    <source>
        <dbReference type="EMBL" id="BBZ47199.1"/>
    </source>
</evidence>
<keyword evidence="3" id="KW-0472">Membrane</keyword>
<reference evidence="6 7" key="1">
    <citation type="journal article" date="2019" name="Emerg. Microbes Infect.">
        <title>Comprehensive subspecies identification of 175 nontuberculous mycobacteria species based on 7547 genomic profiles.</title>
        <authorList>
            <person name="Matsumoto Y."/>
            <person name="Kinjo T."/>
            <person name="Motooka D."/>
            <person name="Nabeya D."/>
            <person name="Jung N."/>
            <person name="Uechi K."/>
            <person name="Horii T."/>
            <person name="Iida T."/>
            <person name="Fujita J."/>
            <person name="Nakamura S."/>
        </authorList>
    </citation>
    <scope>NUCLEOTIDE SEQUENCE [LARGE SCALE GENOMIC DNA]</scope>
    <source>
        <strain evidence="6 7">JCM 14742</strain>
    </source>
</reference>
<dbReference type="EMBL" id="AP022614">
    <property type="protein sequence ID" value="BBZ47199.1"/>
    <property type="molecule type" value="Genomic_DNA"/>
</dbReference>
<feature type="domain" description="LytR/CpsA/Psr regulator C-terminal" evidence="5">
    <location>
        <begin position="398"/>
        <end position="483"/>
    </location>
</feature>
<dbReference type="Pfam" id="PF03816">
    <property type="entry name" value="LytR_cpsA_psr"/>
    <property type="match status" value="1"/>
</dbReference>
<dbReference type="Gene3D" id="3.30.70.2390">
    <property type="match status" value="1"/>
</dbReference>